<comment type="caution">
    <text evidence="2">The sequence shown here is derived from an EMBL/GenBank/DDBJ whole genome shotgun (WGS) entry which is preliminary data.</text>
</comment>
<evidence type="ECO:0000313" key="2">
    <source>
        <dbReference type="EMBL" id="MEN1761576.1"/>
    </source>
</evidence>
<gene>
    <name evidence="2" type="ORF">AAIG11_13895</name>
</gene>
<keyword evidence="3" id="KW-1185">Reference proteome</keyword>
<accession>A0ABU9VYZ7</accession>
<organism evidence="2 3">
    <name type="scientific">Anoxynatronum sibiricum</name>
    <dbReference type="NCBI Taxonomy" id="210623"/>
    <lineage>
        <taxon>Bacteria</taxon>
        <taxon>Bacillati</taxon>
        <taxon>Bacillota</taxon>
        <taxon>Clostridia</taxon>
        <taxon>Eubacteriales</taxon>
        <taxon>Clostridiaceae</taxon>
        <taxon>Anoxynatronum</taxon>
    </lineage>
</organism>
<feature type="domain" description="Phospholipase D-like" evidence="1">
    <location>
        <begin position="19"/>
        <end position="144"/>
    </location>
</feature>
<sequence length="294" mass="34298">MKFVENNQIKMAHEVKILIKKSREVLISVAFLRYSGVNIIIDDLEEMIKKGGQVKVLFSSGFGITEWKAVNALQEIGAELKCYQGEKVFHSKGYIFRTDTLAHVIIGSSNISSSALIEGIEWNMSFDSNEFNCDDIINEFNRLWQSLDSRLLDDTLMKELKRNKNVKITDIGFKEDQEIEDPSLPSYNELMDDTKNYIVSRNKVNTNQWQYQIYKTRLEEYSQRGKFNIVIVGDADANDPKIIAIPYDYLKKNILPVASCDDRGRYLFEVRKSDLRFNWRHRISMDGKRFKYKK</sequence>
<dbReference type="InterPro" id="IPR025202">
    <property type="entry name" value="PLD-like_dom"/>
</dbReference>
<name>A0ABU9VYZ7_9CLOT</name>
<dbReference type="Proteomes" id="UP001407405">
    <property type="component" value="Unassembled WGS sequence"/>
</dbReference>
<dbReference type="Gene3D" id="3.30.870.10">
    <property type="entry name" value="Endonuclease Chain A"/>
    <property type="match status" value="1"/>
</dbReference>
<dbReference type="EMBL" id="JBCITM010000018">
    <property type="protein sequence ID" value="MEN1761576.1"/>
    <property type="molecule type" value="Genomic_DNA"/>
</dbReference>
<reference evidence="2 3" key="1">
    <citation type="submission" date="2024-04" db="EMBL/GenBank/DDBJ databases">
        <title>Genome sequencing and metabolic network reconstruction of aminoacids and betaine degradation by Anoxynatronum sibiricum.</title>
        <authorList>
            <person name="Detkova E.N."/>
            <person name="Boltjanskaja Y.V."/>
            <person name="Mardanov A.V."/>
            <person name="Kevbrin V."/>
        </authorList>
    </citation>
    <scope>NUCLEOTIDE SEQUENCE [LARGE SCALE GENOMIC DNA]</scope>
    <source>
        <strain evidence="2 3">Z-7981</strain>
    </source>
</reference>
<dbReference type="SUPFAM" id="SSF56024">
    <property type="entry name" value="Phospholipase D/nuclease"/>
    <property type="match status" value="1"/>
</dbReference>
<protein>
    <submittedName>
        <fullName evidence="2">Phospholipase D-like domain-containing protein</fullName>
    </submittedName>
</protein>
<dbReference type="Pfam" id="PF13091">
    <property type="entry name" value="PLDc_2"/>
    <property type="match status" value="1"/>
</dbReference>
<proteinExistence type="predicted"/>
<dbReference type="RefSeq" id="WP_343186863.1">
    <property type="nucleotide sequence ID" value="NZ_JBCITM010000018.1"/>
</dbReference>
<evidence type="ECO:0000313" key="3">
    <source>
        <dbReference type="Proteomes" id="UP001407405"/>
    </source>
</evidence>
<evidence type="ECO:0000259" key="1">
    <source>
        <dbReference type="Pfam" id="PF13091"/>
    </source>
</evidence>